<dbReference type="Gene3D" id="2.40.30.170">
    <property type="match status" value="1"/>
</dbReference>
<comment type="similarity">
    <text evidence="2">Belongs to the membrane fusion protein (MFP) (TC 8.A.1) family.</text>
</comment>
<evidence type="ECO:0000256" key="2">
    <source>
        <dbReference type="ARBA" id="ARBA00009477"/>
    </source>
</evidence>
<keyword evidence="10" id="KW-1185">Reference proteome</keyword>
<dbReference type="GO" id="GO:0005886">
    <property type="term" value="C:plasma membrane"/>
    <property type="evidence" value="ECO:0007669"/>
    <property type="project" value="TreeGrafter"/>
</dbReference>
<sequence>MLKHRYACQLPGKQPGILLALIVSLSFIAGCSEPVDAPQSPPVAVSVMTVESAEVRPSREFVARTAPSARADISARIEGEIREISFREGSRVEQGQLLVRLEDTSASADLRQAEAELAASRAELQSATRNLQRGEEVAGKGFLSAADLDKLKDRFSAAEGRLQAAEAAVQKASNNLAYTEIRAPFGGWVGKLNFDVGAVVGPASGAITEMLVTDPIYVEFQLNEAEYVAFRRAGREAAEGLVSNLSLYLTLPDGERYSQGGVMDFANVSTDATTGTVAMRAVFPNSAAVLVPGLYVNLYVEGQAGEARILVPQVAVQETIEGKFVLVVDDQQQVAQRFIRTGSRQGAMVVAEAGLEAGERVIVEGMQKVRTGVTVDPLQKRIDPDTGVLADAEEVSQ</sequence>
<protein>
    <submittedName>
        <fullName evidence="9">Efflux RND transporter periplasmic adaptor subunit</fullName>
    </submittedName>
</protein>
<dbReference type="Gene3D" id="2.40.50.100">
    <property type="match status" value="1"/>
</dbReference>
<dbReference type="PROSITE" id="PS51257">
    <property type="entry name" value="PROKAR_LIPOPROTEIN"/>
    <property type="match status" value="1"/>
</dbReference>
<feature type="domain" description="Multidrug resistance protein MdtA-like alpha-helical hairpin" evidence="5">
    <location>
        <begin position="110"/>
        <end position="179"/>
    </location>
</feature>
<dbReference type="AlphaFoldDB" id="A0A7Y0RBE0"/>
<feature type="domain" description="Multidrug resistance protein MdtA-like C-terminal permuted SH3" evidence="8">
    <location>
        <begin position="309"/>
        <end position="368"/>
    </location>
</feature>
<dbReference type="Pfam" id="PF25967">
    <property type="entry name" value="RND-MFP_C"/>
    <property type="match status" value="1"/>
</dbReference>
<evidence type="ECO:0000259" key="5">
    <source>
        <dbReference type="Pfam" id="PF25876"/>
    </source>
</evidence>
<keyword evidence="3 4" id="KW-0175">Coiled coil</keyword>
<evidence type="ECO:0000259" key="7">
    <source>
        <dbReference type="Pfam" id="PF25944"/>
    </source>
</evidence>
<dbReference type="InterPro" id="IPR058627">
    <property type="entry name" value="MdtA-like_C"/>
</dbReference>
<dbReference type="GO" id="GO:0030313">
    <property type="term" value="C:cell envelope"/>
    <property type="evidence" value="ECO:0007669"/>
    <property type="project" value="UniProtKB-SubCell"/>
</dbReference>
<dbReference type="InterPro" id="IPR058624">
    <property type="entry name" value="MdtA-like_HH"/>
</dbReference>
<evidence type="ECO:0000256" key="4">
    <source>
        <dbReference type="SAM" id="Coils"/>
    </source>
</evidence>
<organism evidence="9 10">
    <name type="scientific">Marinobacter orientalis</name>
    <dbReference type="NCBI Taxonomy" id="1928859"/>
    <lineage>
        <taxon>Bacteria</taxon>
        <taxon>Pseudomonadati</taxon>
        <taxon>Pseudomonadota</taxon>
        <taxon>Gammaproteobacteria</taxon>
        <taxon>Pseudomonadales</taxon>
        <taxon>Marinobacteraceae</taxon>
        <taxon>Marinobacter</taxon>
    </lineage>
</organism>
<reference evidence="9 10" key="1">
    <citation type="submission" date="2020-04" db="EMBL/GenBank/DDBJ databases">
        <title>Marinobacter oceani sp. nov., isolated from marine solar saltern.</title>
        <authorList>
            <person name="Chen X.-Y."/>
        </authorList>
    </citation>
    <scope>NUCLEOTIDE SEQUENCE [LARGE SCALE GENOMIC DNA]</scope>
    <source>
        <strain evidence="9 10">W62</strain>
    </source>
</reference>
<name>A0A7Y0RBE0_9GAMM</name>
<evidence type="ECO:0000259" key="6">
    <source>
        <dbReference type="Pfam" id="PF25917"/>
    </source>
</evidence>
<feature type="domain" description="Multidrug resistance protein MdtA-like beta-barrel" evidence="7">
    <location>
        <begin position="215"/>
        <end position="300"/>
    </location>
</feature>
<proteinExistence type="inferred from homology"/>
<dbReference type="PANTHER" id="PTHR30158">
    <property type="entry name" value="ACRA/E-RELATED COMPONENT OF DRUG EFFLUX TRANSPORTER"/>
    <property type="match status" value="1"/>
</dbReference>
<evidence type="ECO:0000313" key="10">
    <source>
        <dbReference type="Proteomes" id="UP000567186"/>
    </source>
</evidence>
<feature type="domain" description="Multidrug resistance protein MdtA-like barrel-sandwich hybrid" evidence="6">
    <location>
        <begin position="71"/>
        <end position="202"/>
    </location>
</feature>
<dbReference type="OrthoDB" id="9816569at2"/>
<dbReference type="Gene3D" id="2.40.420.20">
    <property type="match status" value="1"/>
</dbReference>
<dbReference type="InterPro" id="IPR058626">
    <property type="entry name" value="MdtA-like_b-barrel"/>
</dbReference>
<dbReference type="Gene3D" id="1.10.287.470">
    <property type="entry name" value="Helix hairpin bin"/>
    <property type="match status" value="1"/>
</dbReference>
<dbReference type="Pfam" id="PF25944">
    <property type="entry name" value="Beta-barrel_RND"/>
    <property type="match status" value="1"/>
</dbReference>
<dbReference type="InterPro" id="IPR058625">
    <property type="entry name" value="MdtA-like_BSH"/>
</dbReference>
<comment type="caution">
    <text evidence="9">The sequence shown here is derived from an EMBL/GenBank/DDBJ whole genome shotgun (WGS) entry which is preliminary data.</text>
</comment>
<feature type="coiled-coil region" evidence="4">
    <location>
        <begin position="110"/>
        <end position="182"/>
    </location>
</feature>
<evidence type="ECO:0000256" key="1">
    <source>
        <dbReference type="ARBA" id="ARBA00004519"/>
    </source>
</evidence>
<dbReference type="InterPro" id="IPR006143">
    <property type="entry name" value="RND_pump_MFP"/>
</dbReference>
<dbReference type="EMBL" id="JABCKY010000001">
    <property type="protein sequence ID" value="NMT63124.1"/>
    <property type="molecule type" value="Genomic_DNA"/>
</dbReference>
<accession>A0A7Y0RBE0</accession>
<dbReference type="Pfam" id="PF25917">
    <property type="entry name" value="BSH_RND"/>
    <property type="match status" value="1"/>
</dbReference>
<dbReference type="SUPFAM" id="SSF111369">
    <property type="entry name" value="HlyD-like secretion proteins"/>
    <property type="match status" value="1"/>
</dbReference>
<dbReference type="RefSeq" id="WP_135954462.1">
    <property type="nucleotide sequence ID" value="NZ_JABCKY010000001.1"/>
</dbReference>
<gene>
    <name evidence="9" type="ORF">HIU99_05870</name>
</gene>
<dbReference type="GO" id="GO:0046677">
    <property type="term" value="P:response to antibiotic"/>
    <property type="evidence" value="ECO:0007669"/>
    <property type="project" value="TreeGrafter"/>
</dbReference>
<comment type="subcellular location">
    <subcellularLocation>
        <location evidence="1">Cell inner membrane</location>
        <topology evidence="1">Lipid-anchor</topology>
    </subcellularLocation>
</comment>
<evidence type="ECO:0000313" key="9">
    <source>
        <dbReference type="EMBL" id="NMT63124.1"/>
    </source>
</evidence>
<dbReference type="GO" id="GO:0022857">
    <property type="term" value="F:transmembrane transporter activity"/>
    <property type="evidence" value="ECO:0007669"/>
    <property type="project" value="InterPro"/>
</dbReference>
<evidence type="ECO:0000259" key="8">
    <source>
        <dbReference type="Pfam" id="PF25967"/>
    </source>
</evidence>
<dbReference type="Proteomes" id="UP000567186">
    <property type="component" value="Unassembled WGS sequence"/>
</dbReference>
<dbReference type="NCBIfam" id="TIGR01730">
    <property type="entry name" value="RND_mfp"/>
    <property type="match status" value="1"/>
</dbReference>
<evidence type="ECO:0000256" key="3">
    <source>
        <dbReference type="ARBA" id="ARBA00023054"/>
    </source>
</evidence>
<dbReference type="Pfam" id="PF25876">
    <property type="entry name" value="HH_MFP_RND"/>
    <property type="match status" value="1"/>
</dbReference>